<dbReference type="InterPro" id="IPR006153">
    <property type="entry name" value="Cation/H_exchanger_TM"/>
</dbReference>
<proteinExistence type="inferred from homology"/>
<dbReference type="EMBL" id="LGRX02023289">
    <property type="protein sequence ID" value="KAK3254673.1"/>
    <property type="molecule type" value="Genomic_DNA"/>
</dbReference>
<accession>A0AAE0CHU5</accession>
<evidence type="ECO:0000256" key="1">
    <source>
        <dbReference type="ARBA" id="ARBA00004653"/>
    </source>
</evidence>
<dbReference type="PANTHER" id="PTHR10110:SF191">
    <property type="entry name" value="SODIUM_HYDROGEN EXCHANGER 8"/>
    <property type="match status" value="1"/>
</dbReference>
<feature type="transmembrane region" description="Helical" evidence="15">
    <location>
        <begin position="607"/>
        <end position="630"/>
    </location>
</feature>
<dbReference type="GO" id="GO:0005886">
    <property type="term" value="C:plasma membrane"/>
    <property type="evidence" value="ECO:0007669"/>
    <property type="project" value="TreeGrafter"/>
</dbReference>
<comment type="similarity">
    <text evidence="13">Belongs to the monovalent cation:proton antiporter 1 (CPA1) transporter (TC 2.A.36) family.</text>
</comment>
<evidence type="ECO:0000259" key="18">
    <source>
        <dbReference type="Pfam" id="PF01094"/>
    </source>
</evidence>
<keyword evidence="5 15" id="KW-1133">Transmembrane helix</keyword>
<feature type="region of interest" description="Disordered" evidence="14">
    <location>
        <begin position="978"/>
        <end position="1041"/>
    </location>
</feature>
<feature type="transmembrane region" description="Helical" evidence="15">
    <location>
        <begin position="800"/>
        <end position="822"/>
    </location>
</feature>
<evidence type="ECO:0000256" key="14">
    <source>
        <dbReference type="SAM" id="MobiDB-lite"/>
    </source>
</evidence>
<evidence type="ECO:0000256" key="7">
    <source>
        <dbReference type="ARBA" id="ARBA00023053"/>
    </source>
</evidence>
<evidence type="ECO:0000256" key="12">
    <source>
        <dbReference type="ARBA" id="ARBA00047912"/>
    </source>
</evidence>
<feature type="transmembrane region" description="Helical" evidence="15">
    <location>
        <begin position="705"/>
        <end position="734"/>
    </location>
</feature>
<feature type="transmembrane region" description="Helical" evidence="15">
    <location>
        <begin position="877"/>
        <end position="897"/>
    </location>
</feature>
<dbReference type="GO" id="GO:0015386">
    <property type="term" value="F:potassium:proton antiporter activity"/>
    <property type="evidence" value="ECO:0007669"/>
    <property type="project" value="TreeGrafter"/>
</dbReference>
<evidence type="ECO:0000256" key="10">
    <source>
        <dbReference type="ARBA" id="ARBA00023201"/>
    </source>
</evidence>
<gene>
    <name evidence="19" type="ORF">CYMTET_36121</name>
</gene>
<evidence type="ECO:0000256" key="8">
    <source>
        <dbReference type="ARBA" id="ARBA00023065"/>
    </source>
</evidence>
<keyword evidence="16" id="KW-0732">Signal</keyword>
<evidence type="ECO:0000313" key="20">
    <source>
        <dbReference type="Proteomes" id="UP001190700"/>
    </source>
</evidence>
<dbReference type="NCBIfam" id="TIGR00840">
    <property type="entry name" value="b_cpa1"/>
    <property type="match status" value="1"/>
</dbReference>
<feature type="transmembrane region" description="Helical" evidence="15">
    <location>
        <begin position="903"/>
        <end position="927"/>
    </location>
</feature>
<feature type="transmembrane region" description="Helical" evidence="15">
    <location>
        <begin position="746"/>
        <end position="779"/>
    </location>
</feature>
<comment type="caution">
    <text evidence="19">The sequence shown here is derived from an EMBL/GenBank/DDBJ whole genome shotgun (WGS) entry which is preliminary data.</text>
</comment>
<feature type="chain" id="PRO_5042101591" description="Sodium/hydrogen exchanger" evidence="16">
    <location>
        <begin position="23"/>
        <end position="1041"/>
    </location>
</feature>
<dbReference type="Pfam" id="PF00999">
    <property type="entry name" value="Na_H_Exchanger"/>
    <property type="match status" value="1"/>
</dbReference>
<feature type="compositionally biased region" description="Polar residues" evidence="14">
    <location>
        <begin position="986"/>
        <end position="1003"/>
    </location>
</feature>
<keyword evidence="3 13" id="KW-0050">Antiport</keyword>
<comment type="subcellular location">
    <subcellularLocation>
        <location evidence="1">Golgi apparatus membrane</location>
        <topology evidence="1">Multi-pass membrane protein</topology>
    </subcellularLocation>
</comment>
<feature type="transmembrane region" description="Helical" evidence="15">
    <location>
        <begin position="642"/>
        <end position="661"/>
    </location>
</feature>
<sequence>MAEATYPYVLFLMGLLMQFAFGTEVQSILPNEVPSPAFIFFPVDLLAADCAVQMNNFKSLQKGLLAAAPHVQIESLLINSTNEPYSVWYQISRALDNATIAEHTVGILGPRRGIEILPVTYEARKFSLPNVIFQPTYTSTDSYHDTEEPMLFHMEPEPSIRTDAMFQLLKHYGWKRATLLTLVGSTDMKNYLEEVKEQAEDAHIVLTHYARYLEADIIEVDASHNCDRLLDTYISEDLEDVIDEVLHEENRILLLNFENYDFLNGCIVSLFSRKGLSDDSWTWVGLEWPNANVWKQAFDEEGVRKAMEGMLTVSLAYEQALTEEDFSKDTVSVKVARDGNFVEVTQDLFPKACLHGTNEDESLDNTDLNKEEHALAYDSGMAFGRSIQTEEITNTSGDTEYQIVRKGMYESLTATSFAGKTGTIEFTLKDETYGEGGNTRSPSKVVFEVHNMPPGKTEFVSLGLITSKDCSHHECKWTVGDLDRAEWKLGRRAAPSDRIAVTADFYTTSGFIVAETVLIVGFILGTFFHVRHWYSISESLIFTLAGLFWGGMVFVVTAGDQDLHDAFIRELEFDEGLFVLILLPIIIYESSYTLLKRFFFRQLGKILLFAILGTLMSTLVVGFGLCGFMSAGFIPEMQWAEAFAFGAVISAIDPVATLSVFRSLQVDPWLNGLVYGESVMNDAASIVMYRAFCTFITKKASLESAFAGIGIFFWVMFGSTMIGMFVACGGAYVLKYMALPHNDTRTQAVIIFLVSYISFQMAELAELSGIVGSLVCGFVGKHFMHRNLRSQAARTFTLDFMGLLACLSESYIFLIVGINVAINREESINFPFIMCTLLLCLLGRGLNIGLLSGVINAFQSSGRPDGLPWKIPRNYQLVMFHAGLRGAIAYALVLEFPSQHRNLLLSCTSWIIMITLVCLGCSTPFMLKKMNVPTGKSTSGDEKVSSAVPLEAPTSMKRFVDKLDSVFVDERLSNLNTHIDQRDLEPTQSLEMSPYKSSSGSLDSNRHSGGVVNPLMDSEQLRSDSGKSGLAPTTDGNTSSP</sequence>
<keyword evidence="10 13" id="KW-0739">Sodium transport</keyword>
<dbReference type="Proteomes" id="UP001190700">
    <property type="component" value="Unassembled WGS sequence"/>
</dbReference>
<keyword evidence="9 15" id="KW-0472">Membrane</keyword>
<comment type="catalytic activity">
    <reaction evidence="12">
        <text>K(+)(in) + H(+)(out) = K(+)(out) + H(+)(in)</text>
        <dbReference type="Rhea" id="RHEA:29467"/>
        <dbReference type="ChEBI" id="CHEBI:15378"/>
        <dbReference type="ChEBI" id="CHEBI:29103"/>
    </reaction>
</comment>
<keyword evidence="6" id="KW-0333">Golgi apparatus</keyword>
<protein>
    <recommendedName>
        <fullName evidence="13">Sodium/hydrogen exchanger</fullName>
    </recommendedName>
</protein>
<evidence type="ECO:0000256" key="9">
    <source>
        <dbReference type="ARBA" id="ARBA00023136"/>
    </source>
</evidence>
<dbReference type="GO" id="GO:0015385">
    <property type="term" value="F:sodium:proton antiporter activity"/>
    <property type="evidence" value="ECO:0007669"/>
    <property type="project" value="InterPro"/>
</dbReference>
<feature type="transmembrane region" description="Helical" evidence="15">
    <location>
        <begin position="828"/>
        <end position="856"/>
    </location>
</feature>
<dbReference type="SUPFAM" id="SSF53822">
    <property type="entry name" value="Periplasmic binding protein-like I"/>
    <property type="match status" value="1"/>
</dbReference>
<evidence type="ECO:0000256" key="16">
    <source>
        <dbReference type="SAM" id="SignalP"/>
    </source>
</evidence>
<keyword evidence="20" id="KW-1185">Reference proteome</keyword>
<dbReference type="InterPro" id="IPR028082">
    <property type="entry name" value="Peripla_BP_I"/>
</dbReference>
<dbReference type="InterPro" id="IPR004709">
    <property type="entry name" value="NaH_exchanger"/>
</dbReference>
<evidence type="ECO:0000259" key="17">
    <source>
        <dbReference type="Pfam" id="PF00999"/>
    </source>
</evidence>
<comment type="catalytic activity">
    <reaction evidence="11">
        <text>Na(+)(in) + H(+)(out) = Na(+)(out) + H(+)(in)</text>
        <dbReference type="Rhea" id="RHEA:29419"/>
        <dbReference type="ChEBI" id="CHEBI:15378"/>
        <dbReference type="ChEBI" id="CHEBI:29101"/>
    </reaction>
</comment>
<dbReference type="Pfam" id="PF01094">
    <property type="entry name" value="ANF_receptor"/>
    <property type="match status" value="1"/>
</dbReference>
<evidence type="ECO:0000256" key="11">
    <source>
        <dbReference type="ARBA" id="ARBA00047524"/>
    </source>
</evidence>
<evidence type="ECO:0000256" key="3">
    <source>
        <dbReference type="ARBA" id="ARBA00022449"/>
    </source>
</evidence>
<keyword evidence="8 13" id="KW-0406">Ion transport</keyword>
<evidence type="ECO:0000256" key="4">
    <source>
        <dbReference type="ARBA" id="ARBA00022692"/>
    </source>
</evidence>
<name>A0AAE0CHU5_9CHLO</name>
<keyword evidence="2 13" id="KW-0813">Transport</keyword>
<dbReference type="GO" id="GO:0098719">
    <property type="term" value="P:sodium ion import across plasma membrane"/>
    <property type="evidence" value="ECO:0007669"/>
    <property type="project" value="TreeGrafter"/>
</dbReference>
<dbReference type="GO" id="GO:0000139">
    <property type="term" value="C:Golgi membrane"/>
    <property type="evidence" value="ECO:0007669"/>
    <property type="project" value="UniProtKB-SubCell"/>
</dbReference>
<evidence type="ECO:0000256" key="13">
    <source>
        <dbReference type="RuleBase" id="RU003722"/>
    </source>
</evidence>
<dbReference type="InterPro" id="IPR001828">
    <property type="entry name" value="ANF_lig-bd_rcpt"/>
</dbReference>
<dbReference type="GO" id="GO:0051453">
    <property type="term" value="P:regulation of intracellular pH"/>
    <property type="evidence" value="ECO:0007669"/>
    <property type="project" value="TreeGrafter"/>
</dbReference>
<organism evidence="19 20">
    <name type="scientific">Cymbomonas tetramitiformis</name>
    <dbReference type="NCBI Taxonomy" id="36881"/>
    <lineage>
        <taxon>Eukaryota</taxon>
        <taxon>Viridiplantae</taxon>
        <taxon>Chlorophyta</taxon>
        <taxon>Pyramimonadophyceae</taxon>
        <taxon>Pyramimonadales</taxon>
        <taxon>Pyramimonadaceae</taxon>
        <taxon>Cymbomonas</taxon>
    </lineage>
</organism>
<dbReference type="PANTHER" id="PTHR10110">
    <property type="entry name" value="SODIUM/HYDROGEN EXCHANGER"/>
    <property type="match status" value="1"/>
</dbReference>
<feature type="domain" description="Cation/H+ exchanger transmembrane" evidence="17">
    <location>
        <begin position="523"/>
        <end position="929"/>
    </location>
</feature>
<evidence type="ECO:0000256" key="6">
    <source>
        <dbReference type="ARBA" id="ARBA00023034"/>
    </source>
</evidence>
<feature type="transmembrane region" description="Helical" evidence="15">
    <location>
        <begin position="505"/>
        <end position="528"/>
    </location>
</feature>
<dbReference type="Gene3D" id="3.40.50.2300">
    <property type="match status" value="2"/>
</dbReference>
<dbReference type="AlphaFoldDB" id="A0AAE0CHU5"/>
<dbReference type="Gene3D" id="6.10.140.1330">
    <property type="match status" value="1"/>
</dbReference>
<evidence type="ECO:0000256" key="2">
    <source>
        <dbReference type="ARBA" id="ARBA00022448"/>
    </source>
</evidence>
<dbReference type="PRINTS" id="PR01084">
    <property type="entry name" value="NAHEXCHNGR"/>
</dbReference>
<keyword evidence="7" id="KW-0915">Sodium</keyword>
<feature type="domain" description="Receptor ligand binding region" evidence="18">
    <location>
        <begin position="102"/>
        <end position="426"/>
    </location>
</feature>
<feature type="signal peptide" evidence="16">
    <location>
        <begin position="1"/>
        <end position="22"/>
    </location>
</feature>
<evidence type="ECO:0000256" key="5">
    <source>
        <dbReference type="ARBA" id="ARBA00022989"/>
    </source>
</evidence>
<evidence type="ECO:0000313" key="19">
    <source>
        <dbReference type="EMBL" id="KAK3254673.1"/>
    </source>
</evidence>
<evidence type="ECO:0000256" key="15">
    <source>
        <dbReference type="SAM" id="Phobius"/>
    </source>
</evidence>
<feature type="transmembrane region" description="Helical" evidence="15">
    <location>
        <begin position="540"/>
        <end position="557"/>
    </location>
</feature>
<feature type="transmembrane region" description="Helical" evidence="15">
    <location>
        <begin position="577"/>
        <end position="595"/>
    </location>
</feature>
<reference evidence="19 20" key="1">
    <citation type="journal article" date="2015" name="Genome Biol. Evol.">
        <title>Comparative Genomics of a Bacterivorous Green Alga Reveals Evolutionary Causalities and Consequences of Phago-Mixotrophic Mode of Nutrition.</title>
        <authorList>
            <person name="Burns J.A."/>
            <person name="Paasch A."/>
            <person name="Narechania A."/>
            <person name="Kim E."/>
        </authorList>
    </citation>
    <scope>NUCLEOTIDE SEQUENCE [LARGE SCALE GENOMIC DNA]</scope>
    <source>
        <strain evidence="19 20">PLY_AMNH</strain>
    </source>
</reference>
<dbReference type="InterPro" id="IPR018422">
    <property type="entry name" value="Cation/H_exchanger_CPA1"/>
</dbReference>
<keyword evidence="4 13" id="KW-0812">Transmembrane</keyword>